<dbReference type="EMBL" id="VSRR010005691">
    <property type="protein sequence ID" value="MPC43110.1"/>
    <property type="molecule type" value="Genomic_DNA"/>
</dbReference>
<keyword evidence="2" id="KW-1185">Reference proteome</keyword>
<reference evidence="1 2" key="1">
    <citation type="submission" date="2019-05" db="EMBL/GenBank/DDBJ databases">
        <title>Another draft genome of Portunus trituberculatus and its Hox gene families provides insights of decapod evolution.</title>
        <authorList>
            <person name="Jeong J.-H."/>
            <person name="Song I."/>
            <person name="Kim S."/>
            <person name="Choi T."/>
            <person name="Kim D."/>
            <person name="Ryu S."/>
            <person name="Kim W."/>
        </authorList>
    </citation>
    <scope>NUCLEOTIDE SEQUENCE [LARGE SCALE GENOMIC DNA]</scope>
    <source>
        <tissue evidence="1">Muscle</tissue>
    </source>
</reference>
<proteinExistence type="predicted"/>
<dbReference type="AlphaFoldDB" id="A0A5B7F6B2"/>
<name>A0A5B7F6B2_PORTR</name>
<comment type="caution">
    <text evidence="1">The sequence shown here is derived from an EMBL/GenBank/DDBJ whole genome shotgun (WGS) entry which is preliminary data.</text>
</comment>
<accession>A0A5B7F6B2</accession>
<organism evidence="1 2">
    <name type="scientific">Portunus trituberculatus</name>
    <name type="common">Swimming crab</name>
    <name type="synonym">Neptunus trituberculatus</name>
    <dbReference type="NCBI Taxonomy" id="210409"/>
    <lineage>
        <taxon>Eukaryota</taxon>
        <taxon>Metazoa</taxon>
        <taxon>Ecdysozoa</taxon>
        <taxon>Arthropoda</taxon>
        <taxon>Crustacea</taxon>
        <taxon>Multicrustacea</taxon>
        <taxon>Malacostraca</taxon>
        <taxon>Eumalacostraca</taxon>
        <taxon>Eucarida</taxon>
        <taxon>Decapoda</taxon>
        <taxon>Pleocyemata</taxon>
        <taxon>Brachyura</taxon>
        <taxon>Eubrachyura</taxon>
        <taxon>Portunoidea</taxon>
        <taxon>Portunidae</taxon>
        <taxon>Portuninae</taxon>
        <taxon>Portunus</taxon>
    </lineage>
</organism>
<dbReference type="Proteomes" id="UP000324222">
    <property type="component" value="Unassembled WGS sequence"/>
</dbReference>
<evidence type="ECO:0000313" key="1">
    <source>
        <dbReference type="EMBL" id="MPC43110.1"/>
    </source>
</evidence>
<sequence length="49" mass="5656">MSKTGCFGVFQHIMHQNSKCRQNTIFVELTDICKKRVVLGYFSILCTKT</sequence>
<gene>
    <name evidence="1" type="ORF">E2C01_036747</name>
</gene>
<evidence type="ECO:0000313" key="2">
    <source>
        <dbReference type="Proteomes" id="UP000324222"/>
    </source>
</evidence>
<protein>
    <submittedName>
        <fullName evidence="1">Uncharacterized protein</fullName>
    </submittedName>
</protein>